<evidence type="ECO:0000256" key="2">
    <source>
        <dbReference type="ARBA" id="ARBA00005947"/>
    </source>
</evidence>
<evidence type="ECO:0000256" key="3">
    <source>
        <dbReference type="ARBA" id="ARBA00022723"/>
    </source>
</evidence>
<dbReference type="PANTHER" id="PTHR10625">
    <property type="entry name" value="HISTONE DEACETYLASE HDAC1-RELATED"/>
    <property type="match status" value="1"/>
</dbReference>
<comment type="cofactor">
    <cofactor evidence="1">
        <name>Zn(2+)</name>
        <dbReference type="ChEBI" id="CHEBI:29105"/>
    </cofactor>
</comment>
<evidence type="ECO:0000313" key="8">
    <source>
        <dbReference type="Proteomes" id="UP000011083"/>
    </source>
</evidence>
<dbReference type="RefSeq" id="XP_004334813.1">
    <property type="nucleotide sequence ID" value="XM_004334765.1"/>
</dbReference>
<dbReference type="Gene3D" id="3.40.800.20">
    <property type="entry name" value="Histone deacetylase domain"/>
    <property type="match status" value="1"/>
</dbReference>
<evidence type="ECO:0000259" key="6">
    <source>
        <dbReference type="Pfam" id="PF00850"/>
    </source>
</evidence>
<dbReference type="InterPro" id="IPR037138">
    <property type="entry name" value="His_deacetylse_dom_sf"/>
</dbReference>
<name>L8GI89_ACACF</name>
<comment type="similarity">
    <text evidence="2">Belongs to the histone deacetylase family.</text>
</comment>
<dbReference type="GO" id="GO:0004407">
    <property type="term" value="F:histone deacetylase activity"/>
    <property type="evidence" value="ECO:0007669"/>
    <property type="project" value="TreeGrafter"/>
</dbReference>
<dbReference type="PRINTS" id="PR01270">
    <property type="entry name" value="HDASUPER"/>
</dbReference>
<reference evidence="7 8" key="1">
    <citation type="journal article" date="2013" name="Genome Biol.">
        <title>Genome of Acanthamoeba castellanii highlights extensive lateral gene transfer and early evolution of tyrosine kinase signaling.</title>
        <authorList>
            <person name="Clarke M."/>
            <person name="Lohan A.J."/>
            <person name="Liu B."/>
            <person name="Lagkouvardos I."/>
            <person name="Roy S."/>
            <person name="Zafar N."/>
            <person name="Bertelli C."/>
            <person name="Schilde C."/>
            <person name="Kianianmomeni A."/>
            <person name="Burglin T.R."/>
            <person name="Frech C."/>
            <person name="Turcotte B."/>
            <person name="Kopec K.O."/>
            <person name="Synnott J.M."/>
            <person name="Choo C."/>
            <person name="Paponov I."/>
            <person name="Finkler A."/>
            <person name="Soon Heng Tan C."/>
            <person name="Hutchins A.P."/>
            <person name="Weinmeier T."/>
            <person name="Rattei T."/>
            <person name="Chu J.S."/>
            <person name="Gimenez G."/>
            <person name="Irimia M."/>
            <person name="Rigden D.J."/>
            <person name="Fitzpatrick D.A."/>
            <person name="Lorenzo-Morales J."/>
            <person name="Bateman A."/>
            <person name="Chiu C.H."/>
            <person name="Tang P."/>
            <person name="Hegemann P."/>
            <person name="Fromm H."/>
            <person name="Raoult D."/>
            <person name="Greub G."/>
            <person name="Miranda-Saavedra D."/>
            <person name="Chen N."/>
            <person name="Nash P."/>
            <person name="Ginger M.L."/>
            <person name="Horn M."/>
            <person name="Schaap P."/>
            <person name="Caler L."/>
            <person name="Loftus B."/>
        </authorList>
    </citation>
    <scope>NUCLEOTIDE SEQUENCE [LARGE SCALE GENOMIC DNA]</scope>
    <source>
        <strain evidence="7 8">Neff</strain>
    </source>
</reference>
<sequence length="348" mass="38189">METAGKFVVIYSSEQERFVTPHGLYLGEKVPAVETPERTKSLVQRLVESGQVEVVEPRAYPIEPILAVHDADYVNFIRTVNSTPIDDPEIPEGKPAPVAYPFTFPYARPGLSKHRSRSIIAQMGRYVFDLSTPINSDTYPAAYKSVEVALTGADMLANSHHAQRDLAGGFCFFNNAAIAAQYLLDHPTAPAQKVAILDLDFHHGNGTQDIFYETDSVLFVSLHHTPHGAYPYFSGFEDEIGVGKGEGFNINYPLEAGTDEDTYTAVLNTACDEIAKYGADYLVVSLGFDTFCEDLISNFKLTEPYYETMAAIVSARLPGLPALIVGEGGYKVDKLGVLALNFLKGWKS</sequence>
<organism evidence="7 8">
    <name type="scientific">Acanthamoeba castellanii (strain ATCC 30010 / Neff)</name>
    <dbReference type="NCBI Taxonomy" id="1257118"/>
    <lineage>
        <taxon>Eukaryota</taxon>
        <taxon>Amoebozoa</taxon>
        <taxon>Discosea</taxon>
        <taxon>Longamoebia</taxon>
        <taxon>Centramoebida</taxon>
        <taxon>Acanthamoebidae</taxon>
        <taxon>Acanthamoeba</taxon>
    </lineage>
</organism>
<dbReference type="AlphaFoldDB" id="L8GI89"/>
<dbReference type="GeneID" id="14913131"/>
<dbReference type="KEGG" id="acan:ACA1_093460"/>
<dbReference type="Pfam" id="PF00850">
    <property type="entry name" value="Hist_deacetyl"/>
    <property type="match status" value="1"/>
</dbReference>
<protein>
    <submittedName>
        <fullName evidence="7">Histone deacetylase</fullName>
    </submittedName>
</protein>
<dbReference type="SUPFAM" id="SSF52768">
    <property type="entry name" value="Arginase/deacetylase"/>
    <property type="match status" value="1"/>
</dbReference>
<feature type="domain" description="Histone deacetylase" evidence="6">
    <location>
        <begin position="33"/>
        <end position="342"/>
    </location>
</feature>
<dbReference type="CDD" id="cd10001">
    <property type="entry name" value="HDAC_classII_APAH"/>
    <property type="match status" value="1"/>
</dbReference>
<dbReference type="InterPro" id="IPR023801">
    <property type="entry name" value="His_deacetylse_dom"/>
</dbReference>
<dbReference type="InterPro" id="IPR023696">
    <property type="entry name" value="Ureohydrolase_dom_sf"/>
</dbReference>
<keyword evidence="8" id="KW-1185">Reference proteome</keyword>
<dbReference type="InterPro" id="IPR000286">
    <property type="entry name" value="HDACs"/>
</dbReference>
<gene>
    <name evidence="7" type="ORF">ACA1_093460</name>
</gene>
<dbReference type="GO" id="GO:0040029">
    <property type="term" value="P:epigenetic regulation of gene expression"/>
    <property type="evidence" value="ECO:0007669"/>
    <property type="project" value="TreeGrafter"/>
</dbReference>
<dbReference type="STRING" id="1257118.L8GI89"/>
<dbReference type="GO" id="GO:0016787">
    <property type="term" value="F:hydrolase activity"/>
    <property type="evidence" value="ECO:0007669"/>
    <property type="project" value="UniProtKB-KW"/>
</dbReference>
<accession>L8GI89</accession>
<dbReference type="OrthoDB" id="424012at2759"/>
<evidence type="ECO:0000256" key="1">
    <source>
        <dbReference type="ARBA" id="ARBA00001947"/>
    </source>
</evidence>
<dbReference type="GO" id="GO:0046872">
    <property type="term" value="F:metal ion binding"/>
    <property type="evidence" value="ECO:0007669"/>
    <property type="project" value="UniProtKB-KW"/>
</dbReference>
<evidence type="ECO:0000313" key="7">
    <source>
        <dbReference type="EMBL" id="ELR12800.1"/>
    </source>
</evidence>
<proteinExistence type="inferred from homology"/>
<keyword evidence="5" id="KW-0862">Zinc</keyword>
<keyword evidence="3" id="KW-0479">Metal-binding</keyword>
<dbReference type="VEuPathDB" id="AmoebaDB:ACA1_093460"/>
<dbReference type="Proteomes" id="UP000011083">
    <property type="component" value="Unassembled WGS sequence"/>
</dbReference>
<keyword evidence="4" id="KW-0378">Hydrolase</keyword>
<dbReference type="EMBL" id="KB008103">
    <property type="protein sequence ID" value="ELR12800.1"/>
    <property type="molecule type" value="Genomic_DNA"/>
</dbReference>
<dbReference type="PANTHER" id="PTHR10625:SF17">
    <property type="entry name" value="HISTONE DEACETYLASE 8"/>
    <property type="match status" value="1"/>
</dbReference>
<evidence type="ECO:0000256" key="5">
    <source>
        <dbReference type="ARBA" id="ARBA00022833"/>
    </source>
</evidence>
<evidence type="ECO:0000256" key="4">
    <source>
        <dbReference type="ARBA" id="ARBA00022801"/>
    </source>
</evidence>